<protein>
    <submittedName>
        <fullName evidence="1">Uncharacterized protein</fullName>
    </submittedName>
</protein>
<name>A0A0V0TWS2_9BILA</name>
<proteinExistence type="predicted"/>
<keyword evidence="2" id="KW-1185">Reference proteome</keyword>
<gene>
    <name evidence="1" type="ORF">T05_1877</name>
</gene>
<dbReference type="EMBL" id="JYDJ01000119">
    <property type="protein sequence ID" value="KRX43467.1"/>
    <property type="molecule type" value="Genomic_DNA"/>
</dbReference>
<reference evidence="1 2" key="1">
    <citation type="submission" date="2015-01" db="EMBL/GenBank/DDBJ databases">
        <title>Evolution of Trichinella species and genotypes.</title>
        <authorList>
            <person name="Korhonen P.K."/>
            <person name="Edoardo P."/>
            <person name="Giuseppe L.R."/>
            <person name="Gasser R.B."/>
        </authorList>
    </citation>
    <scope>NUCLEOTIDE SEQUENCE [LARGE SCALE GENOMIC DNA]</scope>
    <source>
        <strain evidence="1">ISS417</strain>
    </source>
</reference>
<accession>A0A0V0TWS2</accession>
<organism evidence="1 2">
    <name type="scientific">Trichinella murrelli</name>
    <dbReference type="NCBI Taxonomy" id="144512"/>
    <lineage>
        <taxon>Eukaryota</taxon>
        <taxon>Metazoa</taxon>
        <taxon>Ecdysozoa</taxon>
        <taxon>Nematoda</taxon>
        <taxon>Enoplea</taxon>
        <taxon>Dorylaimia</taxon>
        <taxon>Trichinellida</taxon>
        <taxon>Trichinellidae</taxon>
        <taxon>Trichinella</taxon>
    </lineage>
</organism>
<sequence>MAKKRFNGNCDVVLEKRPRKSSLWDSTKLHCLAHSFTCLGNPFFRHFPAVSINSLEGSFSLIPNMSFFEFYFAFQL</sequence>
<dbReference type="Proteomes" id="UP000055048">
    <property type="component" value="Unassembled WGS sequence"/>
</dbReference>
<dbReference type="AlphaFoldDB" id="A0A0V0TWS2"/>
<evidence type="ECO:0000313" key="1">
    <source>
        <dbReference type="EMBL" id="KRX43467.1"/>
    </source>
</evidence>
<evidence type="ECO:0000313" key="2">
    <source>
        <dbReference type="Proteomes" id="UP000055048"/>
    </source>
</evidence>
<comment type="caution">
    <text evidence="1">The sequence shown here is derived from an EMBL/GenBank/DDBJ whole genome shotgun (WGS) entry which is preliminary data.</text>
</comment>